<sequence length="281" mass="31209">MNPSAPNPVEMQVIGAGIGRTGTTSLEAALAILGIAPTYNWDSLEVSSDQAIDLWVQLLNLKRNGKSLASDEVFRNASKWNEILLGYGAIVDAPGNEFAMGLAHAYPNAKVILTIRDSPEAWLESWRRTVYYQQVMWSNSWSMRIMATIDDLLGRAKTPKADKIRTALGGGKLAHGESELLWYERTNEAARKYIPADRLLVFNVKQGWEPLCRFLGKEIPNVPFPHTKDAAQYKVTVDERIREQQQRLQWLATGTILLLGAPTALLVGPLARLLGTAFHLS</sequence>
<gene>
    <name evidence="1" type="ORF">NLG97_g3813</name>
</gene>
<organism evidence="1 2">
    <name type="scientific">Lecanicillium saksenae</name>
    <dbReference type="NCBI Taxonomy" id="468837"/>
    <lineage>
        <taxon>Eukaryota</taxon>
        <taxon>Fungi</taxon>
        <taxon>Dikarya</taxon>
        <taxon>Ascomycota</taxon>
        <taxon>Pezizomycotina</taxon>
        <taxon>Sordariomycetes</taxon>
        <taxon>Hypocreomycetidae</taxon>
        <taxon>Hypocreales</taxon>
        <taxon>Cordycipitaceae</taxon>
        <taxon>Lecanicillium</taxon>
    </lineage>
</organism>
<accession>A0ACC1QYR3</accession>
<name>A0ACC1QYR3_9HYPO</name>
<reference evidence="1" key="1">
    <citation type="submission" date="2022-07" db="EMBL/GenBank/DDBJ databases">
        <title>Genome Sequence of Lecanicillium saksenae.</title>
        <authorList>
            <person name="Buettner E."/>
        </authorList>
    </citation>
    <scope>NUCLEOTIDE SEQUENCE</scope>
    <source>
        <strain evidence="1">VT-O1</strain>
    </source>
</reference>
<evidence type="ECO:0000313" key="2">
    <source>
        <dbReference type="Proteomes" id="UP001148737"/>
    </source>
</evidence>
<comment type="caution">
    <text evidence="1">The sequence shown here is derived from an EMBL/GenBank/DDBJ whole genome shotgun (WGS) entry which is preliminary data.</text>
</comment>
<dbReference type="EMBL" id="JANAKD010000338">
    <property type="protein sequence ID" value="KAJ3494847.1"/>
    <property type="molecule type" value="Genomic_DNA"/>
</dbReference>
<evidence type="ECO:0000313" key="1">
    <source>
        <dbReference type="EMBL" id="KAJ3494847.1"/>
    </source>
</evidence>
<protein>
    <submittedName>
        <fullName evidence="1">Uncharacterized protein</fullName>
    </submittedName>
</protein>
<keyword evidence="2" id="KW-1185">Reference proteome</keyword>
<dbReference type="Proteomes" id="UP001148737">
    <property type="component" value="Unassembled WGS sequence"/>
</dbReference>
<proteinExistence type="predicted"/>